<accession>Q6KIE9</accession>
<dbReference type="PANTHER" id="PTHR10000:SF55">
    <property type="entry name" value="5-AMINO-6-(5-PHOSPHO-D-RIBITYLAMINO)URACIL PHOSPHATASE YCSE"/>
    <property type="match status" value="1"/>
</dbReference>
<dbReference type="Pfam" id="PF08282">
    <property type="entry name" value="Hydrolase_3"/>
    <property type="match status" value="1"/>
</dbReference>
<sequence>MIDFDIKGYFIDLDGTLLDKSRHKLSDFNSVVLNQVNKTTPIIISTGRGESRLIYQLMEKHNLKYAICQNGALIIDRNANKLLNLTIERNTVHKIIEIAKKNKVFFLINSRGNFYGPKKSIFRFFADKFSTLSAKPYENFNFNVNIEVNKILLIAPIKSKLNEFWDQIKSLGLNVTITTTANGWAIEITDIKASKGLASIFVSKLLGIDPQKTVHIGDSMNDSTTLGKVGALIALEDGSNSLKEIATHIGPKYKNGGVAKILNGEFKKNNKNR</sequence>
<dbReference type="NCBIfam" id="TIGR01484">
    <property type="entry name" value="HAD-SF-IIB"/>
    <property type="match status" value="1"/>
</dbReference>
<dbReference type="HOGENOM" id="CLU_044146_1_3_14"/>
<dbReference type="GO" id="GO:0000287">
    <property type="term" value="F:magnesium ion binding"/>
    <property type="evidence" value="ECO:0007669"/>
    <property type="project" value="TreeGrafter"/>
</dbReference>
<dbReference type="NCBIfam" id="TIGR00099">
    <property type="entry name" value="Cof-subfamily"/>
    <property type="match status" value="1"/>
</dbReference>
<dbReference type="STRING" id="267748.MMOB1410"/>
<dbReference type="SUPFAM" id="SSF56784">
    <property type="entry name" value="HAD-like"/>
    <property type="match status" value="1"/>
</dbReference>
<dbReference type="Gene3D" id="3.30.1240.10">
    <property type="match status" value="1"/>
</dbReference>
<name>Q6KIE9_MYCM1</name>
<evidence type="ECO:0000313" key="2">
    <source>
        <dbReference type="EMBL" id="AAT27627.1"/>
    </source>
</evidence>
<evidence type="ECO:0000256" key="1">
    <source>
        <dbReference type="ARBA" id="ARBA00034778"/>
    </source>
</evidence>
<dbReference type="GO" id="GO:0005829">
    <property type="term" value="C:cytosol"/>
    <property type="evidence" value="ECO:0007669"/>
    <property type="project" value="TreeGrafter"/>
</dbReference>
<evidence type="ECO:0000313" key="3">
    <source>
        <dbReference type="Proteomes" id="UP000009072"/>
    </source>
</evidence>
<dbReference type="RefSeq" id="WP_011264661.1">
    <property type="nucleotide sequence ID" value="NC_006908.1"/>
</dbReference>
<keyword evidence="2" id="KW-0378">Hydrolase</keyword>
<dbReference type="InterPro" id="IPR000150">
    <property type="entry name" value="Cof"/>
</dbReference>
<dbReference type="KEGG" id="mmo:MMOB1410"/>
<dbReference type="InterPro" id="IPR006379">
    <property type="entry name" value="HAD-SF_hydro_IIB"/>
</dbReference>
<dbReference type="PANTHER" id="PTHR10000">
    <property type="entry name" value="PHOSPHOSERINE PHOSPHATASE"/>
    <property type="match status" value="1"/>
</dbReference>
<dbReference type="EMBL" id="AE017308">
    <property type="protein sequence ID" value="AAT27627.1"/>
    <property type="molecule type" value="Genomic_DNA"/>
</dbReference>
<dbReference type="AlphaFoldDB" id="Q6KIE9"/>
<reference evidence="2 3" key="1">
    <citation type="journal article" date="2004" name="Genome Res.">
        <title>The complete genome and proteome of Mycoplasma mobile.</title>
        <authorList>
            <person name="Jaffe J.D."/>
            <person name="Stange-Thomann N."/>
            <person name="Smith C."/>
            <person name="DeCaprio D."/>
            <person name="Fisher S."/>
            <person name="Butler J."/>
            <person name="Calvo S."/>
            <person name="Elkins T."/>
            <person name="FitzGerald M.G."/>
            <person name="Hafez N."/>
            <person name="Kodira C.D."/>
            <person name="Major J."/>
            <person name="Wang S."/>
            <person name="Wilkinson J."/>
            <person name="Nicol R."/>
            <person name="Nusbaum C."/>
            <person name="Birren B."/>
            <person name="Berg H.C."/>
            <person name="Church G.M."/>
        </authorList>
    </citation>
    <scope>NUCLEOTIDE SEQUENCE [LARGE SCALE GENOMIC DNA]</scope>
    <source>
        <strain evidence="3">ATCC 43663 / 163K / NCTC 11711</strain>
    </source>
</reference>
<keyword evidence="3" id="KW-1185">Reference proteome</keyword>
<dbReference type="InterPro" id="IPR023214">
    <property type="entry name" value="HAD_sf"/>
</dbReference>
<dbReference type="Gene3D" id="3.40.50.1000">
    <property type="entry name" value="HAD superfamily/HAD-like"/>
    <property type="match status" value="1"/>
</dbReference>
<dbReference type="InterPro" id="IPR036412">
    <property type="entry name" value="HAD-like_sf"/>
</dbReference>
<dbReference type="eggNOG" id="COG0561">
    <property type="taxonomic scope" value="Bacteria"/>
</dbReference>
<dbReference type="OrthoDB" id="399923at2"/>
<comment type="similarity">
    <text evidence="1">Belongs to the HAD-like hydrolase superfamily. Cof family.</text>
</comment>
<dbReference type="Proteomes" id="UP000009072">
    <property type="component" value="Chromosome"/>
</dbReference>
<gene>
    <name evidence="2" type="ordered locus">MMOB1410</name>
</gene>
<organism evidence="2 3">
    <name type="scientific">Mycoplasma mobile (strain ATCC 43663 / 163K / NCTC 11711)</name>
    <name type="common">Mesomycoplasma mobile</name>
    <dbReference type="NCBI Taxonomy" id="267748"/>
    <lineage>
        <taxon>Bacteria</taxon>
        <taxon>Bacillati</taxon>
        <taxon>Mycoplasmatota</taxon>
        <taxon>Mycoplasmoidales</taxon>
        <taxon>Metamycoplasmataceae</taxon>
        <taxon>Mesomycoplasma</taxon>
    </lineage>
</organism>
<dbReference type="GO" id="GO:0016791">
    <property type="term" value="F:phosphatase activity"/>
    <property type="evidence" value="ECO:0007669"/>
    <property type="project" value="UniProtKB-ARBA"/>
</dbReference>
<protein>
    <submittedName>
        <fullName evidence="2">COF family HAD hydrolase protein</fullName>
    </submittedName>
</protein>
<proteinExistence type="inferred from homology"/>